<keyword evidence="1" id="KW-0812">Transmembrane</keyword>
<comment type="caution">
    <text evidence="2">The sequence shown here is derived from an EMBL/GenBank/DDBJ whole genome shotgun (WGS) entry which is preliminary data.</text>
</comment>
<accession>A0A839QRC4</accession>
<keyword evidence="1" id="KW-1133">Transmembrane helix</keyword>
<reference evidence="2 3" key="1">
    <citation type="submission" date="2020-08" db="EMBL/GenBank/DDBJ databases">
        <title>Sequencing the genomes of 1000 actinobacteria strains.</title>
        <authorList>
            <person name="Klenk H.-P."/>
        </authorList>
    </citation>
    <scope>NUCLEOTIDE SEQUENCE [LARGE SCALE GENOMIC DNA]</scope>
    <source>
        <strain evidence="2 3">DSM 22826</strain>
    </source>
</reference>
<dbReference type="RefSeq" id="WP_183509977.1">
    <property type="nucleotide sequence ID" value="NZ_BAABGK010000023.1"/>
</dbReference>
<organism evidence="2 3">
    <name type="scientific">Paeniglutamicibacter cryotolerans</name>
    <dbReference type="NCBI Taxonomy" id="670079"/>
    <lineage>
        <taxon>Bacteria</taxon>
        <taxon>Bacillati</taxon>
        <taxon>Actinomycetota</taxon>
        <taxon>Actinomycetes</taxon>
        <taxon>Micrococcales</taxon>
        <taxon>Micrococcaceae</taxon>
        <taxon>Paeniglutamicibacter</taxon>
    </lineage>
</organism>
<dbReference type="Proteomes" id="UP000523000">
    <property type="component" value="Unassembled WGS sequence"/>
</dbReference>
<protein>
    <submittedName>
        <fullName evidence="2">Putative integral membrane protein</fullName>
    </submittedName>
</protein>
<feature type="transmembrane region" description="Helical" evidence="1">
    <location>
        <begin position="45"/>
        <end position="64"/>
    </location>
</feature>
<gene>
    <name evidence="2" type="ORF">E9229_000812</name>
</gene>
<feature type="transmembrane region" description="Helical" evidence="1">
    <location>
        <begin position="12"/>
        <end position="39"/>
    </location>
</feature>
<dbReference type="AlphaFoldDB" id="A0A839QRC4"/>
<proteinExistence type="predicted"/>
<keyword evidence="1" id="KW-0472">Membrane</keyword>
<name>A0A839QRC4_9MICC</name>
<keyword evidence="3" id="KW-1185">Reference proteome</keyword>
<dbReference type="EMBL" id="JACHVS010000001">
    <property type="protein sequence ID" value="MBB2994621.1"/>
    <property type="molecule type" value="Genomic_DNA"/>
</dbReference>
<evidence type="ECO:0000256" key="1">
    <source>
        <dbReference type="SAM" id="Phobius"/>
    </source>
</evidence>
<evidence type="ECO:0000313" key="3">
    <source>
        <dbReference type="Proteomes" id="UP000523000"/>
    </source>
</evidence>
<evidence type="ECO:0000313" key="2">
    <source>
        <dbReference type="EMBL" id="MBB2994621.1"/>
    </source>
</evidence>
<sequence>MTFLASVSPKNWIAVAVIILAVIFIVQNRATVSITVFFMQFQAPLWVSLGIVLLVGWLAGRFSFRKRK</sequence>